<dbReference type="EMBL" id="JAWJAV010000002">
    <property type="protein sequence ID" value="MDV2620966.1"/>
    <property type="molecule type" value="Genomic_DNA"/>
</dbReference>
<dbReference type="Proteomes" id="UP001280415">
    <property type="component" value="Unassembled WGS sequence"/>
</dbReference>
<protein>
    <submittedName>
        <fullName evidence="2">DUF454 family protein</fullName>
    </submittedName>
</protein>
<organism evidence="2 4">
    <name type="scientific">Pediococcus acidilactici</name>
    <dbReference type="NCBI Taxonomy" id="1254"/>
    <lineage>
        <taxon>Bacteria</taxon>
        <taxon>Bacillati</taxon>
        <taxon>Bacillota</taxon>
        <taxon>Bacilli</taxon>
        <taxon>Lactobacillales</taxon>
        <taxon>Lactobacillaceae</taxon>
        <taxon>Pediococcus</taxon>
        <taxon>Pediococcus acidilactici group</taxon>
    </lineage>
</organism>
<dbReference type="GeneID" id="57366852"/>
<dbReference type="InterPro" id="IPR007401">
    <property type="entry name" value="DUF454"/>
</dbReference>
<feature type="transmembrane region" description="Helical" evidence="1">
    <location>
        <begin position="15"/>
        <end position="43"/>
    </location>
</feature>
<dbReference type="EMBL" id="JAWJAX010000004">
    <property type="protein sequence ID" value="MDV2911096.1"/>
    <property type="molecule type" value="Genomic_DNA"/>
</dbReference>
<reference evidence="2" key="2">
    <citation type="submission" date="2023-10" db="EMBL/GenBank/DDBJ databases">
        <authorList>
            <person name="Khurajog B."/>
        </authorList>
    </citation>
    <scope>NUCLEOTIDE SEQUENCE</scope>
    <source>
        <strain evidence="3">BF14</strain>
        <strain evidence="2">BF9</strain>
    </source>
</reference>
<accession>A0AAN6BGV3</accession>
<evidence type="ECO:0000313" key="4">
    <source>
        <dbReference type="Proteomes" id="UP001280897"/>
    </source>
</evidence>
<evidence type="ECO:0000313" key="3">
    <source>
        <dbReference type="EMBL" id="MDV2911096.1"/>
    </source>
</evidence>
<dbReference type="GO" id="GO:0005886">
    <property type="term" value="C:plasma membrane"/>
    <property type="evidence" value="ECO:0007669"/>
    <property type="project" value="TreeGrafter"/>
</dbReference>
<gene>
    <name evidence="2" type="ORF">R0G89_04375</name>
    <name evidence="3" type="ORF">R0H03_04340</name>
</gene>
<dbReference type="Proteomes" id="UP001280897">
    <property type="component" value="Unassembled WGS sequence"/>
</dbReference>
<dbReference type="PANTHER" id="PTHR35813">
    <property type="entry name" value="INNER MEMBRANE PROTEIN YBAN"/>
    <property type="match status" value="1"/>
</dbReference>
<dbReference type="RefSeq" id="WP_002829364.1">
    <property type="nucleotide sequence ID" value="NZ_BJMF01000001.1"/>
</dbReference>
<dbReference type="KEGG" id="paci:A4V11_06745"/>
<dbReference type="PANTHER" id="PTHR35813:SF1">
    <property type="entry name" value="INNER MEMBRANE PROTEIN YBAN"/>
    <property type="match status" value="1"/>
</dbReference>
<keyword evidence="1" id="KW-0812">Transmembrane</keyword>
<evidence type="ECO:0000256" key="1">
    <source>
        <dbReference type="SAM" id="Phobius"/>
    </source>
</evidence>
<dbReference type="AlphaFoldDB" id="A0AAN6BGV3"/>
<proteinExistence type="predicted"/>
<name>A0AAN6BGV3_PEDAC</name>
<comment type="caution">
    <text evidence="2">The sequence shown here is derived from an EMBL/GenBank/DDBJ whole genome shotgun (WGS) entry which is preliminary data.</text>
</comment>
<reference evidence="2" key="1">
    <citation type="journal article" date="2023" name="PeerJ">
        <title>Selection and evaluation of lactic acid bacteria from chicken feces in Thailand as potential probiotics.</title>
        <authorList>
            <person name="Khurajog B."/>
            <person name="Disastra Y."/>
            <person name="Lawwyne L.D."/>
            <person name="Sirichokchatchawan W."/>
            <person name="Niyomtham W."/>
            <person name="Yindee J."/>
            <person name="Hampson D.J."/>
            <person name="Prapasarakul N."/>
        </authorList>
    </citation>
    <scope>NUCLEOTIDE SEQUENCE</scope>
    <source>
        <strain evidence="3">BF14</strain>
        <strain evidence="2">BF9</strain>
    </source>
</reference>
<keyword evidence="1" id="KW-0472">Membrane</keyword>
<evidence type="ECO:0000313" key="2">
    <source>
        <dbReference type="EMBL" id="MDV2620966.1"/>
    </source>
</evidence>
<keyword evidence="1" id="KW-1133">Transmembrane helix</keyword>
<sequence>MTFAISRFFWVAATIFNVILGAIGAVLPIMPGTPFFILAFFCLKKASPELHQRIVHTKLMVWLETKFPLLEHWLH</sequence>
<dbReference type="Pfam" id="PF04304">
    <property type="entry name" value="DUF454"/>
    <property type="match status" value="1"/>
</dbReference>